<dbReference type="PANTHER" id="PTHR10948">
    <property type="entry name" value="TRANSPOSASE"/>
    <property type="match status" value="1"/>
</dbReference>
<dbReference type="InterPro" id="IPR051917">
    <property type="entry name" value="Transposase-Integrase"/>
</dbReference>
<sequence>MCVQERESILRGLAQNDSLRLIAERIGRSPSTVSREVARNGGKDAYSAWDAQDRADTRRARPKTCKLESDRRLHDAVADGLAKEWSPQQIAGRLAEDHPDDETMHVSHETIYQTLYLQARGELKTELKLALRQGRVQRRPQGTTRPRQARIADMVNVSERPAEAEDRAVPGHWEGDLIIGKGGKSQVITLVERTTRFTMLLKLPYDRTAARTASVLASNIQQLPEQLRRSLTWDQGVEMADHATFSIATDVPVFFCDPHSPWQRGSNENTNGLIRQYLPKGTDLFWYTQAELDEIAARLNGRPRQTLGWRTPAEKLQEFIASA</sequence>
<dbReference type="GO" id="GO:0004803">
    <property type="term" value="F:transposase activity"/>
    <property type="evidence" value="ECO:0007669"/>
    <property type="project" value="InterPro"/>
</dbReference>
<dbReference type="InterPro" id="IPR001584">
    <property type="entry name" value="Integrase_cat-core"/>
</dbReference>
<dbReference type="GO" id="GO:0003677">
    <property type="term" value="F:DNA binding"/>
    <property type="evidence" value="ECO:0007669"/>
    <property type="project" value="UniProtKB-KW"/>
</dbReference>
<dbReference type="InterPro" id="IPR012337">
    <property type="entry name" value="RNaseH-like_sf"/>
</dbReference>
<accession>A0A4U0R5Q1</accession>
<dbReference type="NCBIfam" id="NF033563">
    <property type="entry name" value="transpos_IS30"/>
    <property type="match status" value="1"/>
</dbReference>
<gene>
    <name evidence="7" type="ORF">FCI23_55835</name>
</gene>
<dbReference type="GO" id="GO:0006313">
    <property type="term" value="P:DNA transposition"/>
    <property type="evidence" value="ECO:0007669"/>
    <property type="project" value="InterPro"/>
</dbReference>
<dbReference type="Proteomes" id="UP000305778">
    <property type="component" value="Unassembled WGS sequence"/>
</dbReference>
<dbReference type="OrthoDB" id="9803231at2"/>
<evidence type="ECO:0000256" key="5">
    <source>
        <dbReference type="ARBA" id="ARBA00023172"/>
    </source>
</evidence>
<comment type="similarity">
    <text evidence="2">Belongs to the transposase IS30 family.</text>
</comment>
<dbReference type="AlphaFoldDB" id="A0A4U0R5Q1"/>
<keyword evidence="3" id="KW-0815">Transposition</keyword>
<evidence type="ECO:0000256" key="4">
    <source>
        <dbReference type="ARBA" id="ARBA00023125"/>
    </source>
</evidence>
<evidence type="ECO:0000313" key="7">
    <source>
        <dbReference type="EMBL" id="TJZ90303.1"/>
    </source>
</evidence>
<evidence type="ECO:0000256" key="2">
    <source>
        <dbReference type="ARBA" id="ARBA00006363"/>
    </source>
</evidence>
<dbReference type="PROSITE" id="PS01043">
    <property type="entry name" value="TRANSPOSASE_IS30"/>
    <property type="match status" value="1"/>
</dbReference>
<dbReference type="Pfam" id="PF00665">
    <property type="entry name" value="rve"/>
    <property type="match status" value="1"/>
</dbReference>
<keyword evidence="8" id="KW-1185">Reference proteome</keyword>
<organism evidence="7 8">
    <name type="scientific">Actinacidiphila oryziradicis</name>
    <dbReference type="NCBI Taxonomy" id="2571141"/>
    <lineage>
        <taxon>Bacteria</taxon>
        <taxon>Bacillati</taxon>
        <taxon>Actinomycetota</taxon>
        <taxon>Actinomycetes</taxon>
        <taxon>Kitasatosporales</taxon>
        <taxon>Streptomycetaceae</taxon>
        <taxon>Actinacidiphila</taxon>
    </lineage>
</organism>
<dbReference type="InterPro" id="IPR036397">
    <property type="entry name" value="RNaseH_sf"/>
</dbReference>
<evidence type="ECO:0000256" key="3">
    <source>
        <dbReference type="ARBA" id="ARBA00022578"/>
    </source>
</evidence>
<protein>
    <submittedName>
        <fullName evidence="7">IS30 family transposase</fullName>
    </submittedName>
</protein>
<dbReference type="PROSITE" id="PS50994">
    <property type="entry name" value="INTEGRASE"/>
    <property type="match status" value="1"/>
</dbReference>
<dbReference type="InterPro" id="IPR001598">
    <property type="entry name" value="Transposase_IS30_CS"/>
</dbReference>
<dbReference type="GO" id="GO:0005829">
    <property type="term" value="C:cytosol"/>
    <property type="evidence" value="ECO:0007669"/>
    <property type="project" value="TreeGrafter"/>
</dbReference>
<dbReference type="PANTHER" id="PTHR10948:SF23">
    <property type="entry name" value="TRANSPOSASE INSI FOR INSERTION SEQUENCE ELEMENT IS30A-RELATED"/>
    <property type="match status" value="1"/>
</dbReference>
<feature type="domain" description="Integrase catalytic" evidence="6">
    <location>
        <begin position="157"/>
        <end position="320"/>
    </location>
</feature>
<keyword evidence="4" id="KW-0238">DNA-binding</keyword>
<comment type="function">
    <text evidence="1">Required for the transposition of the insertion element.</text>
</comment>
<dbReference type="SUPFAM" id="SSF53098">
    <property type="entry name" value="Ribonuclease H-like"/>
    <property type="match status" value="1"/>
</dbReference>
<evidence type="ECO:0000259" key="6">
    <source>
        <dbReference type="PROSITE" id="PS50994"/>
    </source>
</evidence>
<dbReference type="InterPro" id="IPR025246">
    <property type="entry name" value="IS30-like_HTH"/>
</dbReference>
<dbReference type="GO" id="GO:0015074">
    <property type="term" value="P:DNA integration"/>
    <property type="evidence" value="ECO:0007669"/>
    <property type="project" value="InterPro"/>
</dbReference>
<evidence type="ECO:0000256" key="1">
    <source>
        <dbReference type="ARBA" id="ARBA00002190"/>
    </source>
</evidence>
<dbReference type="InterPro" id="IPR053392">
    <property type="entry name" value="Transposase_IS30-like"/>
</dbReference>
<comment type="caution">
    <text evidence="7">The sequence shown here is derived from an EMBL/GenBank/DDBJ whole genome shotgun (WGS) entry which is preliminary data.</text>
</comment>
<proteinExistence type="inferred from homology"/>
<keyword evidence="5" id="KW-0233">DNA recombination</keyword>
<name>A0A4U0R5Q1_9ACTN</name>
<dbReference type="EMBL" id="SUMC01000355">
    <property type="protein sequence ID" value="TJZ90303.1"/>
    <property type="molecule type" value="Genomic_DNA"/>
</dbReference>
<reference evidence="7 8" key="1">
    <citation type="submission" date="2019-04" db="EMBL/GenBank/DDBJ databases">
        <title>Streptomyces oryziradicis sp. nov., a novel actinomycete isolated from rhizosphere soil of rice (Oryza sativa L.).</title>
        <authorList>
            <person name="Li C."/>
        </authorList>
    </citation>
    <scope>NUCLEOTIDE SEQUENCE [LARGE SCALE GENOMIC DNA]</scope>
    <source>
        <strain evidence="7 8">NEAU-C40</strain>
    </source>
</reference>
<evidence type="ECO:0000313" key="8">
    <source>
        <dbReference type="Proteomes" id="UP000305778"/>
    </source>
</evidence>
<dbReference type="Gene3D" id="3.30.420.10">
    <property type="entry name" value="Ribonuclease H-like superfamily/Ribonuclease H"/>
    <property type="match status" value="1"/>
</dbReference>
<dbReference type="Pfam" id="PF13936">
    <property type="entry name" value="HTH_38"/>
    <property type="match status" value="1"/>
</dbReference>